<name>A0ABP8K8D2_9ACTN</name>
<evidence type="ECO:0000313" key="1">
    <source>
        <dbReference type="EMBL" id="GAA4402243.1"/>
    </source>
</evidence>
<dbReference type="Proteomes" id="UP001500635">
    <property type="component" value="Unassembled WGS sequence"/>
</dbReference>
<protein>
    <recommendedName>
        <fullName evidence="3">Abi-like protein</fullName>
    </recommendedName>
</protein>
<organism evidence="1 2">
    <name type="scientific">Tsukamurella soli</name>
    <dbReference type="NCBI Taxonomy" id="644556"/>
    <lineage>
        <taxon>Bacteria</taxon>
        <taxon>Bacillati</taxon>
        <taxon>Actinomycetota</taxon>
        <taxon>Actinomycetes</taxon>
        <taxon>Mycobacteriales</taxon>
        <taxon>Tsukamurellaceae</taxon>
        <taxon>Tsukamurella</taxon>
    </lineage>
</organism>
<proteinExistence type="predicted"/>
<sequence>MASWLASLNYVRNVAAHHARLYNRKLQHAPARPKAGQVPVLDHLRDEQTAKGVFGTYNALAVIAHLLRSIEAGTDWHRRLADLLRVFPTSHCLLVASISVPENWESLELWRGWRSVSRRPIRLHQLNAG</sequence>
<keyword evidence="2" id="KW-1185">Reference proteome</keyword>
<dbReference type="EMBL" id="BAABFR010000095">
    <property type="protein sequence ID" value="GAA4402243.1"/>
    <property type="molecule type" value="Genomic_DNA"/>
</dbReference>
<evidence type="ECO:0000313" key="2">
    <source>
        <dbReference type="Proteomes" id="UP001500635"/>
    </source>
</evidence>
<reference evidence="2" key="1">
    <citation type="journal article" date="2019" name="Int. J. Syst. Evol. Microbiol.">
        <title>The Global Catalogue of Microorganisms (GCM) 10K type strain sequencing project: providing services to taxonomists for standard genome sequencing and annotation.</title>
        <authorList>
            <consortium name="The Broad Institute Genomics Platform"/>
            <consortium name="The Broad Institute Genome Sequencing Center for Infectious Disease"/>
            <person name="Wu L."/>
            <person name="Ma J."/>
        </authorList>
    </citation>
    <scope>NUCLEOTIDE SEQUENCE [LARGE SCALE GENOMIC DNA]</scope>
    <source>
        <strain evidence="2">JCM 17688</strain>
    </source>
</reference>
<comment type="caution">
    <text evidence="1">The sequence shown here is derived from an EMBL/GenBank/DDBJ whole genome shotgun (WGS) entry which is preliminary data.</text>
</comment>
<accession>A0ABP8K8D2</accession>
<gene>
    <name evidence="1" type="ORF">GCM10023147_42620</name>
</gene>
<evidence type="ECO:0008006" key="3">
    <source>
        <dbReference type="Google" id="ProtNLM"/>
    </source>
</evidence>